<dbReference type="InterPro" id="IPR011009">
    <property type="entry name" value="Kinase-like_dom_sf"/>
</dbReference>
<evidence type="ECO:0000313" key="2">
    <source>
        <dbReference type="Proteomes" id="UP000224634"/>
    </source>
</evidence>
<keyword evidence="2" id="KW-1185">Reference proteome</keyword>
<dbReference type="Proteomes" id="UP000224634">
    <property type="component" value="Unassembled WGS sequence"/>
</dbReference>
<evidence type="ECO:0000313" key="1">
    <source>
        <dbReference type="EMBL" id="PGH23155.1"/>
    </source>
</evidence>
<dbReference type="STRING" id="1447883.A0A2B7YPC2"/>
<dbReference type="PANTHER" id="PTHR21310:SF48">
    <property type="entry name" value="AMINOGLYCOSIDE PHOSPHOTRANSFERASE DOMAIN-CONTAINING PROTEIN"/>
    <property type="match status" value="1"/>
</dbReference>
<dbReference type="InterPro" id="IPR051678">
    <property type="entry name" value="AGP_Transferase"/>
</dbReference>
<dbReference type="AlphaFoldDB" id="A0A2B7YPC2"/>
<dbReference type="EMBL" id="PDNA01000028">
    <property type="protein sequence ID" value="PGH23155.1"/>
    <property type="molecule type" value="Genomic_DNA"/>
</dbReference>
<dbReference type="SUPFAM" id="SSF56112">
    <property type="entry name" value="Protein kinase-like (PK-like)"/>
    <property type="match status" value="1"/>
</dbReference>
<gene>
    <name evidence="1" type="ORF">AJ80_02787</name>
</gene>
<protein>
    <recommendedName>
        <fullName evidence="3">Aminoglycoside phosphotransferase domain-containing protein</fullName>
    </recommendedName>
</protein>
<evidence type="ECO:0008006" key="3">
    <source>
        <dbReference type="Google" id="ProtNLM"/>
    </source>
</evidence>
<sequence length="245" mass="28475">MSSISIVYSAKPADLPRPLPTKEEIENSRDILSDQTARKVVGVVGQHFIVKYGRGLDFLEGENMLFVQKSTTVRVPRVYALYEDSTDNKKYLVVERIAGKDLASEWDMLEHEQKEAISKKLRAYWDQLRNLRSPGLYCSLNKRPLPDSIFWGDSSSDSPPINRPFENEDQLNAALGECNDEVEGGFELIVIDWEFSGWYPSYWEYSRAVFACGLWNDDWSHWVEKGLDPYLNEWTWMEMLKELWS</sequence>
<dbReference type="PANTHER" id="PTHR21310">
    <property type="entry name" value="AMINOGLYCOSIDE PHOSPHOTRANSFERASE-RELATED-RELATED"/>
    <property type="match status" value="1"/>
</dbReference>
<accession>A0A2B7YPC2</accession>
<dbReference type="OrthoDB" id="4177236at2759"/>
<name>A0A2B7YPC2_POLH7</name>
<dbReference type="CDD" id="cd05120">
    <property type="entry name" value="APH_ChoK_like"/>
    <property type="match status" value="1"/>
</dbReference>
<proteinExistence type="predicted"/>
<organism evidence="1 2">
    <name type="scientific">Polytolypa hystricis (strain UAMH7299)</name>
    <dbReference type="NCBI Taxonomy" id="1447883"/>
    <lineage>
        <taxon>Eukaryota</taxon>
        <taxon>Fungi</taxon>
        <taxon>Dikarya</taxon>
        <taxon>Ascomycota</taxon>
        <taxon>Pezizomycotina</taxon>
        <taxon>Eurotiomycetes</taxon>
        <taxon>Eurotiomycetidae</taxon>
        <taxon>Onygenales</taxon>
        <taxon>Onygenales incertae sedis</taxon>
        <taxon>Polytolypa</taxon>
    </lineage>
</organism>
<comment type="caution">
    <text evidence="1">The sequence shown here is derived from an EMBL/GenBank/DDBJ whole genome shotgun (WGS) entry which is preliminary data.</text>
</comment>
<reference evidence="1 2" key="1">
    <citation type="submission" date="2017-10" db="EMBL/GenBank/DDBJ databases">
        <title>Comparative genomics in systemic dimorphic fungi from Ajellomycetaceae.</title>
        <authorList>
            <person name="Munoz J.F."/>
            <person name="Mcewen J.G."/>
            <person name="Clay O.K."/>
            <person name="Cuomo C.A."/>
        </authorList>
    </citation>
    <scope>NUCLEOTIDE SEQUENCE [LARGE SCALE GENOMIC DNA]</scope>
    <source>
        <strain evidence="1 2">UAMH7299</strain>
    </source>
</reference>